<feature type="transmembrane region" description="Helical" evidence="2">
    <location>
        <begin position="6"/>
        <end position="24"/>
    </location>
</feature>
<dbReference type="AlphaFoldDB" id="A0A1H0RFS0"/>
<proteinExistence type="predicted"/>
<evidence type="ECO:0000313" key="4">
    <source>
        <dbReference type="Proteomes" id="UP000198860"/>
    </source>
</evidence>
<keyword evidence="2" id="KW-1133">Transmembrane helix</keyword>
<name>A0A1H0RFS0_HALAD</name>
<dbReference type="RefSeq" id="WP_089653353.1">
    <property type="nucleotide sequence ID" value="NZ_FNIZ01000015.1"/>
</dbReference>
<feature type="region of interest" description="Disordered" evidence="1">
    <location>
        <begin position="29"/>
        <end position="51"/>
    </location>
</feature>
<organism evidence="3 4">
    <name type="scientific">Halobacillus aidingensis</name>
    <dbReference type="NCBI Taxonomy" id="240303"/>
    <lineage>
        <taxon>Bacteria</taxon>
        <taxon>Bacillati</taxon>
        <taxon>Bacillota</taxon>
        <taxon>Bacilli</taxon>
        <taxon>Bacillales</taxon>
        <taxon>Bacillaceae</taxon>
        <taxon>Halobacillus</taxon>
    </lineage>
</organism>
<feature type="transmembrane region" description="Helical" evidence="2">
    <location>
        <begin position="53"/>
        <end position="75"/>
    </location>
</feature>
<sequence>MYPIYYGLAIIASVAALIGTIVIAKNVNKPENTSSPEDDAKQLKNAGSDTGSIPLLTTIYAITFVITVILMWIFIF</sequence>
<evidence type="ECO:0000313" key="3">
    <source>
        <dbReference type="EMBL" id="SDP28364.1"/>
    </source>
</evidence>
<dbReference type="EMBL" id="FNIZ01000015">
    <property type="protein sequence ID" value="SDP28364.1"/>
    <property type="molecule type" value="Genomic_DNA"/>
</dbReference>
<evidence type="ECO:0000256" key="1">
    <source>
        <dbReference type="SAM" id="MobiDB-lite"/>
    </source>
</evidence>
<keyword evidence="4" id="KW-1185">Reference proteome</keyword>
<evidence type="ECO:0000256" key="2">
    <source>
        <dbReference type="SAM" id="Phobius"/>
    </source>
</evidence>
<protein>
    <submittedName>
        <fullName evidence="3">Uncharacterized protein</fullName>
    </submittedName>
</protein>
<keyword evidence="2" id="KW-0472">Membrane</keyword>
<accession>A0A1H0RFS0</accession>
<keyword evidence="2" id="KW-0812">Transmembrane</keyword>
<dbReference type="Proteomes" id="UP000198860">
    <property type="component" value="Unassembled WGS sequence"/>
</dbReference>
<dbReference type="OrthoDB" id="2974556at2"/>
<reference evidence="4" key="1">
    <citation type="submission" date="2016-10" db="EMBL/GenBank/DDBJ databases">
        <authorList>
            <person name="Varghese N."/>
            <person name="Submissions S."/>
        </authorList>
    </citation>
    <scope>NUCLEOTIDE SEQUENCE [LARGE SCALE GENOMIC DNA]</scope>
    <source>
        <strain evidence="4">CGMCC 1.3703</strain>
    </source>
</reference>
<gene>
    <name evidence="3" type="ORF">SAMN05421677_11534</name>
</gene>